<sequence length="67" mass="7816">VLLNEDNYRKLRTELAGKDSITIDEGRKLPDNSSSDYVDNQIVEKNKKVLIKKEKKVINQLEEIEEK</sequence>
<evidence type="ECO:0000313" key="1">
    <source>
        <dbReference type="EMBL" id="CAG8808840.1"/>
    </source>
</evidence>
<organism evidence="1 2">
    <name type="scientific">Racocetra fulgida</name>
    <dbReference type="NCBI Taxonomy" id="60492"/>
    <lineage>
        <taxon>Eukaryota</taxon>
        <taxon>Fungi</taxon>
        <taxon>Fungi incertae sedis</taxon>
        <taxon>Mucoromycota</taxon>
        <taxon>Glomeromycotina</taxon>
        <taxon>Glomeromycetes</taxon>
        <taxon>Diversisporales</taxon>
        <taxon>Gigasporaceae</taxon>
        <taxon>Racocetra</taxon>
    </lineage>
</organism>
<name>A0A9N9K3C6_9GLOM</name>
<feature type="non-terminal residue" evidence="1">
    <location>
        <position position="67"/>
    </location>
</feature>
<gene>
    <name evidence="1" type="ORF">RFULGI_LOCUS18522</name>
</gene>
<feature type="non-terminal residue" evidence="1">
    <location>
        <position position="1"/>
    </location>
</feature>
<accession>A0A9N9K3C6</accession>
<dbReference type="Proteomes" id="UP000789396">
    <property type="component" value="Unassembled WGS sequence"/>
</dbReference>
<protein>
    <submittedName>
        <fullName evidence="1">4378_t:CDS:1</fullName>
    </submittedName>
</protein>
<comment type="caution">
    <text evidence="1">The sequence shown here is derived from an EMBL/GenBank/DDBJ whole genome shotgun (WGS) entry which is preliminary data.</text>
</comment>
<reference evidence="1" key="1">
    <citation type="submission" date="2021-06" db="EMBL/GenBank/DDBJ databases">
        <authorList>
            <person name="Kallberg Y."/>
            <person name="Tangrot J."/>
            <person name="Rosling A."/>
        </authorList>
    </citation>
    <scope>NUCLEOTIDE SEQUENCE</scope>
    <source>
        <strain evidence="1">IN212</strain>
    </source>
</reference>
<dbReference type="EMBL" id="CAJVPZ010081885">
    <property type="protein sequence ID" value="CAG8808840.1"/>
    <property type="molecule type" value="Genomic_DNA"/>
</dbReference>
<evidence type="ECO:0000313" key="2">
    <source>
        <dbReference type="Proteomes" id="UP000789396"/>
    </source>
</evidence>
<proteinExistence type="predicted"/>
<dbReference type="AlphaFoldDB" id="A0A9N9K3C6"/>
<keyword evidence="2" id="KW-1185">Reference proteome</keyword>